<evidence type="ECO:0000313" key="10">
    <source>
        <dbReference type="Proteomes" id="UP000717328"/>
    </source>
</evidence>
<dbReference type="SUPFAM" id="SSF54447">
    <property type="entry name" value="ssDNA-binding transcriptional regulator domain"/>
    <property type="match status" value="1"/>
</dbReference>
<dbReference type="GO" id="GO:0005634">
    <property type="term" value="C:nucleus"/>
    <property type="evidence" value="ECO:0007669"/>
    <property type="project" value="UniProtKB-SubCell"/>
</dbReference>
<dbReference type="Proteomes" id="UP000717328">
    <property type="component" value="Unassembled WGS sequence"/>
</dbReference>
<keyword evidence="4" id="KW-0238">DNA-binding</keyword>
<proteinExistence type="inferred from homology"/>
<accession>A0A9P7GM84</accession>
<dbReference type="Pfam" id="PF02229">
    <property type="entry name" value="PC4"/>
    <property type="match status" value="1"/>
</dbReference>
<feature type="compositionally biased region" description="Basic and acidic residues" evidence="7">
    <location>
        <begin position="52"/>
        <end position="64"/>
    </location>
</feature>
<evidence type="ECO:0000256" key="3">
    <source>
        <dbReference type="ARBA" id="ARBA00023015"/>
    </source>
</evidence>
<evidence type="ECO:0000256" key="2">
    <source>
        <dbReference type="ARBA" id="ARBA00009001"/>
    </source>
</evidence>
<feature type="compositionally biased region" description="Basic and acidic residues" evidence="7">
    <location>
        <begin position="77"/>
        <end position="96"/>
    </location>
</feature>
<sequence length="180" mass="20092">MATKRKATRLGNEDEGGPESGSEAEKRSKARSKQVRKYSHIITYCTNNDASNKQKEPKRVKKEESESDDENADREEEAPPAKKAKPETSSKKDASKGVDTAGIIRTTSDGDKYVELGKKKRATVRNFKGVPLLDIREFYGADGDENPGKKGISLNLEQWEALKRNMSTLDEIFANLKTKK</sequence>
<evidence type="ECO:0000259" key="8">
    <source>
        <dbReference type="Pfam" id="PF02229"/>
    </source>
</evidence>
<protein>
    <recommendedName>
        <fullName evidence="8">Transcriptional coactivator p15 (PC4) C-terminal domain-containing protein</fullName>
    </recommendedName>
</protein>
<name>A0A9P7GM84_9AGAR</name>
<evidence type="ECO:0000256" key="1">
    <source>
        <dbReference type="ARBA" id="ARBA00004123"/>
    </source>
</evidence>
<dbReference type="InterPro" id="IPR003173">
    <property type="entry name" value="PC4_C"/>
</dbReference>
<reference evidence="9" key="1">
    <citation type="submission" date="2021-02" db="EMBL/GenBank/DDBJ databases">
        <authorList>
            <person name="Nieuwenhuis M."/>
            <person name="Van De Peppel L.J.J."/>
        </authorList>
    </citation>
    <scope>NUCLEOTIDE SEQUENCE</scope>
    <source>
        <strain evidence="9">D49</strain>
    </source>
</reference>
<dbReference type="EMBL" id="JABCKI010000187">
    <property type="protein sequence ID" value="KAG5651875.1"/>
    <property type="molecule type" value="Genomic_DNA"/>
</dbReference>
<dbReference type="GO" id="GO:0003677">
    <property type="term" value="F:DNA binding"/>
    <property type="evidence" value="ECO:0007669"/>
    <property type="project" value="UniProtKB-KW"/>
</dbReference>
<dbReference type="GO" id="GO:0060261">
    <property type="term" value="P:positive regulation of transcription initiation by RNA polymerase II"/>
    <property type="evidence" value="ECO:0007669"/>
    <property type="project" value="InterPro"/>
</dbReference>
<feature type="region of interest" description="Disordered" evidence="7">
    <location>
        <begin position="1"/>
        <end position="103"/>
    </location>
</feature>
<keyword evidence="10" id="KW-1185">Reference proteome</keyword>
<gene>
    <name evidence="9" type="ORF">H0H81_007095</name>
</gene>
<feature type="compositionally biased region" description="Basic residues" evidence="7">
    <location>
        <begin position="28"/>
        <end position="39"/>
    </location>
</feature>
<dbReference type="OrthoDB" id="2505440at2759"/>
<evidence type="ECO:0000256" key="5">
    <source>
        <dbReference type="ARBA" id="ARBA00023163"/>
    </source>
</evidence>
<feature type="compositionally biased region" description="Acidic residues" evidence="7">
    <location>
        <begin position="65"/>
        <end position="76"/>
    </location>
</feature>
<evidence type="ECO:0000313" key="9">
    <source>
        <dbReference type="EMBL" id="KAG5651875.1"/>
    </source>
</evidence>
<evidence type="ECO:0000256" key="4">
    <source>
        <dbReference type="ARBA" id="ARBA00023125"/>
    </source>
</evidence>
<reference evidence="9" key="2">
    <citation type="submission" date="2021-10" db="EMBL/GenBank/DDBJ databases">
        <title>Phylogenomics reveals ancestral predisposition of the termite-cultivated fungus Termitomyces towards a domesticated lifestyle.</title>
        <authorList>
            <person name="Auxier B."/>
            <person name="Grum-Grzhimaylo A."/>
            <person name="Cardenas M.E."/>
            <person name="Lodge J.D."/>
            <person name="Laessoe T."/>
            <person name="Pedersen O."/>
            <person name="Smith M.E."/>
            <person name="Kuyper T.W."/>
            <person name="Franco-Molano E.A."/>
            <person name="Baroni T.J."/>
            <person name="Aanen D.K."/>
        </authorList>
    </citation>
    <scope>NUCLEOTIDE SEQUENCE</scope>
    <source>
        <strain evidence="9">D49</strain>
    </source>
</reference>
<keyword evidence="3" id="KW-0805">Transcription regulation</keyword>
<evidence type="ECO:0000256" key="7">
    <source>
        <dbReference type="SAM" id="MobiDB-lite"/>
    </source>
</evidence>
<comment type="subcellular location">
    <subcellularLocation>
        <location evidence="1">Nucleus</location>
    </subcellularLocation>
</comment>
<keyword evidence="6" id="KW-0539">Nucleus</keyword>
<dbReference type="PANTHER" id="PTHR13215">
    <property type="entry name" value="RNA POLYMERASE II TRANSCRIPTIONAL COACTIVATOR"/>
    <property type="match status" value="1"/>
</dbReference>
<dbReference type="AlphaFoldDB" id="A0A9P7GM84"/>
<dbReference type="InterPro" id="IPR045125">
    <property type="entry name" value="Sub1/Tcp4-like"/>
</dbReference>
<evidence type="ECO:0000256" key="6">
    <source>
        <dbReference type="ARBA" id="ARBA00023242"/>
    </source>
</evidence>
<dbReference type="GO" id="GO:0003713">
    <property type="term" value="F:transcription coactivator activity"/>
    <property type="evidence" value="ECO:0007669"/>
    <property type="project" value="InterPro"/>
</dbReference>
<comment type="caution">
    <text evidence="9">The sequence shown here is derived from an EMBL/GenBank/DDBJ whole genome shotgun (WGS) entry which is preliminary data.</text>
</comment>
<dbReference type="Gene3D" id="2.30.31.10">
    <property type="entry name" value="Transcriptional Coactivator Pc4, Chain A"/>
    <property type="match status" value="1"/>
</dbReference>
<organism evidence="9 10">
    <name type="scientific">Sphagnurus paluster</name>
    <dbReference type="NCBI Taxonomy" id="117069"/>
    <lineage>
        <taxon>Eukaryota</taxon>
        <taxon>Fungi</taxon>
        <taxon>Dikarya</taxon>
        <taxon>Basidiomycota</taxon>
        <taxon>Agaricomycotina</taxon>
        <taxon>Agaricomycetes</taxon>
        <taxon>Agaricomycetidae</taxon>
        <taxon>Agaricales</taxon>
        <taxon>Tricholomatineae</taxon>
        <taxon>Lyophyllaceae</taxon>
        <taxon>Sphagnurus</taxon>
    </lineage>
</organism>
<dbReference type="InterPro" id="IPR009044">
    <property type="entry name" value="ssDNA-bd_transcriptional_reg"/>
</dbReference>
<keyword evidence="5" id="KW-0804">Transcription</keyword>
<comment type="similarity">
    <text evidence="2">Belongs to the transcriptional coactivator PC4 family.</text>
</comment>
<feature type="domain" description="Transcriptional coactivator p15 (PC4) C-terminal" evidence="8">
    <location>
        <begin position="115"/>
        <end position="164"/>
    </location>
</feature>